<evidence type="ECO:0000313" key="2">
    <source>
        <dbReference type="EMBL" id="GIJ67921.1"/>
    </source>
</evidence>
<protein>
    <recommendedName>
        <fullName evidence="4">Nucleotidyltransferase</fullName>
    </recommendedName>
</protein>
<dbReference type="CDD" id="cd05400">
    <property type="entry name" value="NT_2-5OAS_ClassI-CCAase"/>
    <property type="match status" value="1"/>
</dbReference>
<evidence type="ECO:0000256" key="1">
    <source>
        <dbReference type="ARBA" id="ARBA00023118"/>
    </source>
</evidence>
<dbReference type="Proteomes" id="UP000635606">
    <property type="component" value="Unassembled WGS sequence"/>
</dbReference>
<dbReference type="EMBL" id="BOPH01000034">
    <property type="protein sequence ID" value="GIJ67921.1"/>
    <property type="molecule type" value="Genomic_DNA"/>
</dbReference>
<name>A0A8J3ZQI2_9ACTN</name>
<reference evidence="2" key="1">
    <citation type="submission" date="2021-01" db="EMBL/GenBank/DDBJ databases">
        <title>Whole genome shotgun sequence of Virgisporangium ochraceum NBRC 16418.</title>
        <authorList>
            <person name="Komaki H."/>
            <person name="Tamura T."/>
        </authorList>
    </citation>
    <scope>NUCLEOTIDE SEQUENCE</scope>
    <source>
        <strain evidence="2">NBRC 16418</strain>
    </source>
</reference>
<accession>A0A8J3ZQI2</accession>
<dbReference type="GO" id="GO:0051607">
    <property type="term" value="P:defense response to virus"/>
    <property type="evidence" value="ECO:0007669"/>
    <property type="project" value="UniProtKB-KW"/>
</dbReference>
<dbReference type="Pfam" id="PF18144">
    <property type="entry name" value="SMODS"/>
    <property type="match status" value="1"/>
</dbReference>
<dbReference type="GO" id="GO:0016779">
    <property type="term" value="F:nucleotidyltransferase activity"/>
    <property type="evidence" value="ECO:0007669"/>
    <property type="project" value="InterPro"/>
</dbReference>
<keyword evidence="3" id="KW-1185">Reference proteome</keyword>
<proteinExistence type="predicted"/>
<dbReference type="AlphaFoldDB" id="A0A8J3ZQI2"/>
<comment type="caution">
    <text evidence="2">The sequence shown here is derived from an EMBL/GenBank/DDBJ whole genome shotgun (WGS) entry which is preliminary data.</text>
</comment>
<evidence type="ECO:0000313" key="3">
    <source>
        <dbReference type="Proteomes" id="UP000635606"/>
    </source>
</evidence>
<gene>
    <name evidence="2" type="ORF">Voc01_028380</name>
</gene>
<dbReference type="RefSeq" id="WP_203927877.1">
    <property type="nucleotide sequence ID" value="NZ_BOPH01000034.1"/>
</dbReference>
<keyword evidence="1" id="KW-0051">Antiviral defense</keyword>
<sequence>MATLPTNFRDALSNIQPAVDEKHAAQAHAEVSKVLTSDAKLQALGISPVLIGSYAREVSIRRVKDVDVFGRLTAADDTLAPGRAMGLFENALRAEYGDRVERQHRSFKVEFPDFDLCVDAVPARPRGKHWEIPNRPNERARWVETNPTRLNDLTTAANKSFTLNKAGIYVPTVKLIRQVRRIWVTDQPGGFFFEIMTYWAFRNEQPNASSHAEYLTVTLEAIADMLPAVAADGLDDPTLPGKKISTKATAADLAAATKQIAAAATLARNALDEEDPCRAAARWRKLLGKTSTGSQVFPLPDYCNADGSRRAAANRATAGVVGGAAQVPAGSDRFA</sequence>
<dbReference type="InterPro" id="IPR006116">
    <property type="entry name" value="NT_2-5OAS_ClassI-CCAase"/>
</dbReference>
<evidence type="ECO:0008006" key="4">
    <source>
        <dbReference type="Google" id="ProtNLM"/>
    </source>
</evidence>
<organism evidence="2 3">
    <name type="scientific">Virgisporangium ochraceum</name>
    <dbReference type="NCBI Taxonomy" id="65505"/>
    <lineage>
        <taxon>Bacteria</taxon>
        <taxon>Bacillati</taxon>
        <taxon>Actinomycetota</taxon>
        <taxon>Actinomycetes</taxon>
        <taxon>Micromonosporales</taxon>
        <taxon>Micromonosporaceae</taxon>
        <taxon>Virgisporangium</taxon>
    </lineage>
</organism>